<evidence type="ECO:0000313" key="2">
    <source>
        <dbReference type="EnsemblMetazoa" id="XP_016982063.1"/>
    </source>
</evidence>
<dbReference type="GeneID" id="108046718"/>
<dbReference type="EnsemblMetazoa" id="XM_044456682.1">
    <property type="protein sequence ID" value="XP_044312617.1"/>
    <property type="gene ID" value="LOC108046718"/>
</dbReference>
<dbReference type="Proteomes" id="UP001652680">
    <property type="component" value="Unassembled WGS sequence"/>
</dbReference>
<name>A0A6P4F3Z0_DRORH</name>
<evidence type="ECO:0000313" key="4">
    <source>
        <dbReference type="RefSeq" id="XP_016982063.1"/>
    </source>
</evidence>
<evidence type="ECO:0000256" key="1">
    <source>
        <dbReference type="SAM" id="MobiDB-lite"/>
    </source>
</evidence>
<dbReference type="OrthoDB" id="8062712at2759"/>
<gene>
    <name evidence="4" type="primary">LOC108046718</name>
    <name evidence="2" type="synonym">108046718</name>
</gene>
<dbReference type="AlphaFoldDB" id="A0A6P4F3Z0"/>
<dbReference type="EnsemblMetazoa" id="XM_017126574.1">
    <property type="protein sequence ID" value="XP_016982063.1"/>
    <property type="gene ID" value="LOC108046718"/>
</dbReference>
<sequence>MDLVRNSILLPDELFLAFSRCLGYQQELNAAATTEDPSRGNFPRTFPSSDDDSYDPCPIINTFSMRRNPFEPPQEPLYRSTLSASSQNGTSMTEKVLLPSCSKVDDYQCCNLQEGPNNSSLLKCSNDKLLPQQIIPVDPKYFQSAVAPFQQFQRNVSRSQSAPKSNATNKANKSDKLDYHSTLHTDSVTRTTLKQPIVRNPCELNVPGGNPYPGTTMDRSSRNNTSTDYDDASLVGMNYAEFQRHRKMLQKIQQQKAHQQNQSNISWMQCEEPIVFKPDLNSTRICHDDGPQQSVGKCQKQSPRHQQISDCQISNTSCKPQRTGQSMYYQTPEMQRRQMQSESPQIQGRQIQCESRFNNTSYQQPPETLRNARYCPQPKQNLSQNRCQISEEMHHDVSLNRTPLCPQSICQSQTSHTIPSCGNQRSTPCERTLEIKQTFPCRDNTVASRNQTPRDMSRTMSERSCLNQTSLNKTNCNTSLGGRSMRVPSKTPEDRLAERIQDEFHETLVKDRFCPGIIQDSLDGRENFNEYAREIAFAGPVPAKPFPVDPITMIEAIKLRIDYERREIRKEKDLIEGRERDLRHQSRDGKSRRSRPIIDEDIDLHFSNKNKSEVNEGVAAFLKAETEYHSTNLGGDSSFDAHITSFASNLFDEKIKINSYTATTTPTYR</sequence>
<protein>
    <submittedName>
        <fullName evidence="4">Uncharacterized protein LOC108046718</fullName>
    </submittedName>
</protein>
<reference evidence="2" key="3">
    <citation type="submission" date="2025-05" db="UniProtKB">
        <authorList>
            <consortium name="EnsemblMetazoa"/>
        </authorList>
    </citation>
    <scope>IDENTIFICATION</scope>
</reference>
<dbReference type="RefSeq" id="XP_016982063.1">
    <property type="nucleotide sequence ID" value="XM_017126574.1"/>
</dbReference>
<feature type="compositionally biased region" description="Basic and acidic residues" evidence="1">
    <location>
        <begin position="172"/>
        <end position="183"/>
    </location>
</feature>
<dbReference type="RefSeq" id="XP_044312617.1">
    <property type="nucleotide sequence ID" value="XM_044456682.1"/>
</dbReference>
<feature type="region of interest" description="Disordered" evidence="1">
    <location>
        <begin position="153"/>
        <end position="183"/>
    </location>
</feature>
<feature type="region of interest" description="Disordered" evidence="1">
    <location>
        <begin position="200"/>
        <end position="231"/>
    </location>
</feature>
<evidence type="ECO:0000313" key="3">
    <source>
        <dbReference type="Proteomes" id="UP001652680"/>
    </source>
</evidence>
<feature type="compositionally biased region" description="Polar residues" evidence="1">
    <location>
        <begin position="445"/>
        <end position="454"/>
    </location>
</feature>
<proteinExistence type="predicted"/>
<feature type="region of interest" description="Disordered" evidence="1">
    <location>
        <begin position="32"/>
        <end position="53"/>
    </location>
</feature>
<reference evidence="4" key="2">
    <citation type="submission" date="2025-04" db="UniProtKB">
        <authorList>
            <consortium name="RefSeq"/>
        </authorList>
    </citation>
    <scope>IDENTIFICATION</scope>
</reference>
<keyword evidence="3" id="KW-1185">Reference proteome</keyword>
<reference evidence="3" key="1">
    <citation type="journal article" date="2021" name="Elife">
        <title>Highly contiguous assemblies of 101 drosophilid genomes.</title>
        <authorList>
            <person name="Kim B.Y."/>
            <person name="Wang J.R."/>
            <person name="Miller D.E."/>
            <person name="Barmina O."/>
            <person name="Delaney E."/>
            <person name="Thompson A."/>
            <person name="Comeault A.A."/>
            <person name="Peede D."/>
            <person name="D'Agostino E.R."/>
            <person name="Pelaez J."/>
            <person name="Aguilar J.M."/>
            <person name="Haji D."/>
            <person name="Matsunaga T."/>
            <person name="Armstrong E.E."/>
            <person name="Zych M."/>
            <person name="Ogawa Y."/>
            <person name="Stamenkovic-Radak M."/>
            <person name="Jelic M."/>
            <person name="Veselinovic M.S."/>
            <person name="Tanaskovic M."/>
            <person name="Eric P."/>
            <person name="Gao J.J."/>
            <person name="Katoh T.K."/>
            <person name="Toda M.J."/>
            <person name="Watabe H."/>
            <person name="Watada M."/>
            <person name="Davis J.S."/>
            <person name="Moyle L.C."/>
            <person name="Manoli G."/>
            <person name="Bertolini E."/>
            <person name="Kostal V."/>
            <person name="Hawley R.S."/>
            <person name="Takahashi A."/>
            <person name="Jones C.D."/>
            <person name="Price D.K."/>
            <person name="Whiteman N."/>
            <person name="Kopp A."/>
            <person name="Matute D.R."/>
            <person name="Petrov D.A."/>
        </authorList>
    </citation>
    <scope>NUCLEOTIDE SEQUENCE [LARGE SCALE GENOMIC DNA]</scope>
</reference>
<feature type="region of interest" description="Disordered" evidence="1">
    <location>
        <begin position="445"/>
        <end position="464"/>
    </location>
</feature>
<accession>A0A6P4F3Z0</accession>
<organism evidence="4">
    <name type="scientific">Drosophila rhopaloa</name>
    <name type="common">Fruit fly</name>
    <dbReference type="NCBI Taxonomy" id="1041015"/>
    <lineage>
        <taxon>Eukaryota</taxon>
        <taxon>Metazoa</taxon>
        <taxon>Ecdysozoa</taxon>
        <taxon>Arthropoda</taxon>
        <taxon>Hexapoda</taxon>
        <taxon>Insecta</taxon>
        <taxon>Pterygota</taxon>
        <taxon>Neoptera</taxon>
        <taxon>Endopterygota</taxon>
        <taxon>Diptera</taxon>
        <taxon>Brachycera</taxon>
        <taxon>Muscomorpha</taxon>
        <taxon>Ephydroidea</taxon>
        <taxon>Drosophilidae</taxon>
        <taxon>Drosophila</taxon>
        <taxon>Sophophora</taxon>
    </lineage>
</organism>
<feature type="compositionally biased region" description="Polar residues" evidence="1">
    <location>
        <begin position="153"/>
        <end position="171"/>
    </location>
</feature>